<organism evidence="2 3">
    <name type="scientific">Hylemonella gracilis</name>
    <dbReference type="NCBI Taxonomy" id="80880"/>
    <lineage>
        <taxon>Bacteria</taxon>
        <taxon>Pseudomonadati</taxon>
        <taxon>Pseudomonadota</taxon>
        <taxon>Betaproteobacteria</taxon>
        <taxon>Burkholderiales</taxon>
        <taxon>Comamonadaceae</taxon>
        <taxon>Hylemonella</taxon>
    </lineage>
</organism>
<name>A0A4P6UH98_9BURK</name>
<feature type="region of interest" description="Disordered" evidence="1">
    <location>
        <begin position="1"/>
        <end position="29"/>
    </location>
</feature>
<sequence>MTEHTKTDGLPDVDSSTLPQAFGHARPRTERMSGDKVECNACPVLCQISDGRCGACDRYANHGGVLVRVDPVVVLRRALAQEDASLVPFAGRSRGELAAPDAEPRTGTSGEPVTDADVDDAVTPAWNGDLLRAEDVFVTGVGSSTTYPDYKPAPFIVSSKVRDVDMVTVVTEGIFSYCSFKVKIDTDRFLGAEQANVRCKGEVVGHVTTAEYGSQMLSLGGVHHLTGGSKKEGRITAEVMRELGNRQAVELTIDGGAQLVIEAGKAPIVNGVQEQRMRVGCGSAAVGIFAQQFAGLADEVVVVDDHITGVLTEHQAGRCLDMPRSGIQMRGRKSTPGRYFQVANPGTGWGGTDIADPLSIIEGWDEGVARPGLRLLMTSTTGEHASWYVLDDALRPVEQTMPTEVRAIVERIGANCEPSLCTVLFLGGAGGSLRAGVTENPVLLTRAIKQALVNVTCGGAPAYVWPGGGITVMVDVARMPANSFGTVPTPAIVAPIEFSMRLADYQALGGHMDYVRDLGEVLHSGAWHNDGAPVSLQWAPGGGVNPWPLVNGPQLG</sequence>
<evidence type="ECO:0000313" key="3">
    <source>
        <dbReference type="Proteomes" id="UP000292939"/>
    </source>
</evidence>
<dbReference type="KEGG" id="hgr:DW355_05245"/>
<reference evidence="2 3" key="1">
    <citation type="submission" date="2018-07" db="EMBL/GenBank/DDBJ databases">
        <title>Exploring interactions and the metabolic potential of the ultra-small soil bacteria Hylemonella gracilis.</title>
        <authorList>
            <person name="Tyc O."/>
            <person name="Kulkarni P."/>
            <person name="Gawehns F."/>
            <person name="Hundscheid M."/>
            <person name="Zweers H."/>
            <person name="Garbeva P."/>
        </authorList>
    </citation>
    <scope>NUCLEOTIDE SEQUENCE [LARGE SCALE GENOMIC DNA]</scope>
    <source>
        <strain evidence="2 3">NS1</strain>
    </source>
</reference>
<dbReference type="Proteomes" id="UP000292939">
    <property type="component" value="Chromosome"/>
</dbReference>
<proteinExistence type="predicted"/>
<evidence type="ECO:0000313" key="2">
    <source>
        <dbReference type="EMBL" id="QBK04263.1"/>
    </source>
</evidence>
<dbReference type="EMBL" id="CP031395">
    <property type="protein sequence ID" value="QBK04263.1"/>
    <property type="molecule type" value="Genomic_DNA"/>
</dbReference>
<gene>
    <name evidence="2" type="ORF">DW355_05245</name>
</gene>
<accession>A0A4P6UH98</accession>
<dbReference type="AlphaFoldDB" id="A0A4P6UH98"/>
<dbReference type="RefSeq" id="WP_131278273.1">
    <property type="nucleotide sequence ID" value="NZ_CP031395.1"/>
</dbReference>
<evidence type="ECO:0000256" key="1">
    <source>
        <dbReference type="SAM" id="MobiDB-lite"/>
    </source>
</evidence>
<feature type="region of interest" description="Disordered" evidence="1">
    <location>
        <begin position="95"/>
        <end position="118"/>
    </location>
</feature>
<protein>
    <submittedName>
        <fullName evidence="2">6-hydroxynicotinate reductase</fullName>
    </submittedName>
</protein>
<dbReference type="OrthoDB" id="8978025at2"/>